<dbReference type="AlphaFoldDB" id="X0SCE7"/>
<organism evidence="2">
    <name type="scientific">marine sediment metagenome</name>
    <dbReference type="NCBI Taxonomy" id="412755"/>
    <lineage>
        <taxon>unclassified sequences</taxon>
        <taxon>metagenomes</taxon>
        <taxon>ecological metagenomes</taxon>
    </lineage>
</organism>
<proteinExistence type="predicted"/>
<keyword evidence="1" id="KW-1133">Transmembrane helix</keyword>
<accession>X0SCE7</accession>
<keyword evidence="1" id="KW-0812">Transmembrane</keyword>
<protein>
    <recommendedName>
        <fullName evidence="3">Inner membrane protein YbaN</fullName>
    </recommendedName>
</protein>
<reference evidence="2" key="1">
    <citation type="journal article" date="2014" name="Front. Microbiol.">
        <title>High frequency of phylogenetically diverse reductive dehalogenase-homologous genes in deep subseafloor sedimentary metagenomes.</title>
        <authorList>
            <person name="Kawai M."/>
            <person name="Futagami T."/>
            <person name="Toyoda A."/>
            <person name="Takaki Y."/>
            <person name="Nishi S."/>
            <person name="Hori S."/>
            <person name="Arai W."/>
            <person name="Tsubouchi T."/>
            <person name="Morono Y."/>
            <person name="Uchiyama I."/>
            <person name="Ito T."/>
            <person name="Fujiyama A."/>
            <person name="Inagaki F."/>
            <person name="Takami H."/>
        </authorList>
    </citation>
    <scope>NUCLEOTIDE SEQUENCE</scope>
    <source>
        <strain evidence="2">Expedition CK06-06</strain>
    </source>
</reference>
<dbReference type="EMBL" id="BARS01004088">
    <property type="protein sequence ID" value="GAF72831.1"/>
    <property type="molecule type" value="Genomic_DNA"/>
</dbReference>
<dbReference type="GO" id="GO:0005886">
    <property type="term" value="C:plasma membrane"/>
    <property type="evidence" value="ECO:0007669"/>
    <property type="project" value="TreeGrafter"/>
</dbReference>
<comment type="caution">
    <text evidence="2">The sequence shown here is derived from an EMBL/GenBank/DDBJ whole genome shotgun (WGS) entry which is preliminary data.</text>
</comment>
<name>X0SCE7_9ZZZZ</name>
<dbReference type="InterPro" id="IPR007401">
    <property type="entry name" value="DUF454"/>
</dbReference>
<evidence type="ECO:0008006" key="3">
    <source>
        <dbReference type="Google" id="ProtNLM"/>
    </source>
</evidence>
<evidence type="ECO:0000313" key="2">
    <source>
        <dbReference type="EMBL" id="GAF72831.1"/>
    </source>
</evidence>
<feature type="transmembrane region" description="Helical" evidence="1">
    <location>
        <begin position="91"/>
        <end position="107"/>
    </location>
</feature>
<evidence type="ECO:0000256" key="1">
    <source>
        <dbReference type="SAM" id="Phobius"/>
    </source>
</evidence>
<dbReference type="PIRSF" id="PIRSF016789">
    <property type="entry name" value="DUF454"/>
    <property type="match status" value="1"/>
</dbReference>
<dbReference type="PANTHER" id="PTHR35813">
    <property type="entry name" value="INNER MEMBRANE PROTEIN YBAN"/>
    <property type="match status" value="1"/>
</dbReference>
<gene>
    <name evidence="2" type="ORF">S01H1_07968</name>
</gene>
<dbReference type="PANTHER" id="PTHR35813:SF1">
    <property type="entry name" value="INNER MEMBRANE PROTEIN YBAN"/>
    <property type="match status" value="1"/>
</dbReference>
<dbReference type="Pfam" id="PF04304">
    <property type="entry name" value="DUF454"/>
    <property type="match status" value="1"/>
</dbReference>
<sequence>MVEEEPADGRVSGKMMRGIYVIVGTIALVIGAIGLFLPVIPTTPLVILAAACYYRGSERLHAWILSSRWFGETIKNYQAGRGLTRDTKMRAIFLMWTSIIISAWFFVSNLFVRVAMISVAMGVTVYLVRLPTLERN</sequence>
<feature type="transmembrane region" description="Helical" evidence="1">
    <location>
        <begin position="20"/>
        <end position="53"/>
    </location>
</feature>
<keyword evidence="1" id="KW-0472">Membrane</keyword>